<organism evidence="6 7">
    <name type="scientific">Rhodococcus daqingensis</name>
    <dbReference type="NCBI Taxonomy" id="2479363"/>
    <lineage>
        <taxon>Bacteria</taxon>
        <taxon>Bacillati</taxon>
        <taxon>Actinomycetota</taxon>
        <taxon>Actinomycetes</taxon>
        <taxon>Mycobacteriales</taxon>
        <taxon>Nocardiaceae</taxon>
        <taxon>Rhodococcus</taxon>
    </lineage>
</organism>
<dbReference type="Pfam" id="PF21075">
    <property type="entry name" value="GDH_ACT1"/>
    <property type="match status" value="1"/>
</dbReference>
<accession>A0ABW2S5H1</accession>
<dbReference type="PANTHER" id="PTHR43403:SF1">
    <property type="entry name" value="NAD-SPECIFIC GLUTAMATE DEHYDROGENASE"/>
    <property type="match status" value="1"/>
</dbReference>
<dbReference type="PANTHER" id="PTHR43403">
    <property type="entry name" value="NAD-SPECIFIC GLUTAMATE DEHYDROGENASE"/>
    <property type="match status" value="1"/>
</dbReference>
<dbReference type="RefSeq" id="WP_378408927.1">
    <property type="nucleotide sequence ID" value="NZ_JBHTCS010000028.1"/>
</dbReference>
<dbReference type="InterPro" id="IPR007780">
    <property type="entry name" value="NAD_Glu_DH_bac"/>
</dbReference>
<feature type="domain" description="NAD-glutamate dehydrogenase catalytic" evidence="1">
    <location>
        <begin position="739"/>
        <end position="1239"/>
    </location>
</feature>
<protein>
    <submittedName>
        <fullName evidence="6">NAD-glutamate dehydrogenase</fullName>
    </submittedName>
</protein>
<evidence type="ECO:0000259" key="2">
    <source>
        <dbReference type="Pfam" id="PF21074"/>
    </source>
</evidence>
<dbReference type="SUPFAM" id="SSF51735">
    <property type="entry name" value="NAD(P)-binding Rossmann-fold domains"/>
    <property type="match status" value="1"/>
</dbReference>
<dbReference type="InterPro" id="IPR049064">
    <property type="entry name" value="NAD_Glu_DH_ACT3"/>
</dbReference>
<dbReference type="InterPro" id="IPR024727">
    <property type="entry name" value="NAD_Glu_DH_N_ACT1"/>
</dbReference>
<dbReference type="Pfam" id="PF21074">
    <property type="entry name" value="GDH_C"/>
    <property type="match status" value="1"/>
</dbReference>
<evidence type="ECO:0000313" key="7">
    <source>
        <dbReference type="Proteomes" id="UP001596484"/>
    </source>
</evidence>
<comment type="caution">
    <text evidence="6">The sequence shown here is derived from an EMBL/GenBank/DDBJ whole genome shotgun (WGS) entry which is preliminary data.</text>
</comment>
<dbReference type="Pfam" id="PF21078">
    <property type="entry name" value="GDH_HM3"/>
    <property type="match status" value="1"/>
</dbReference>
<dbReference type="Pfam" id="PF05088">
    <property type="entry name" value="Bac_GDH_CD"/>
    <property type="match status" value="1"/>
</dbReference>
<dbReference type="Pfam" id="PF21073">
    <property type="entry name" value="GDH_HM1"/>
    <property type="match status" value="1"/>
</dbReference>
<dbReference type="InterPro" id="IPR049062">
    <property type="entry name" value="NAD_Glu_DH_ACT2"/>
</dbReference>
<dbReference type="SUPFAM" id="SSF53223">
    <property type="entry name" value="Aminoacid dehydrogenase-like, N-terminal domain"/>
    <property type="match status" value="1"/>
</dbReference>
<dbReference type="InterPro" id="IPR046346">
    <property type="entry name" value="Aminoacid_DH-like_N_sf"/>
</dbReference>
<dbReference type="Pfam" id="PF21079">
    <property type="entry name" value="GDH_HM2"/>
    <property type="match status" value="1"/>
</dbReference>
<feature type="domain" description="NAD-specific glutamate dehydrogenase C-terminal" evidence="2">
    <location>
        <begin position="1287"/>
        <end position="1621"/>
    </location>
</feature>
<reference evidence="7" key="1">
    <citation type="journal article" date="2019" name="Int. J. Syst. Evol. Microbiol.">
        <title>The Global Catalogue of Microorganisms (GCM) 10K type strain sequencing project: providing services to taxonomists for standard genome sequencing and annotation.</title>
        <authorList>
            <consortium name="The Broad Institute Genomics Platform"/>
            <consortium name="The Broad Institute Genome Sequencing Center for Infectious Disease"/>
            <person name="Wu L."/>
            <person name="Ma J."/>
        </authorList>
    </citation>
    <scope>NUCLEOTIDE SEQUENCE [LARGE SCALE GENOMIC DNA]</scope>
    <source>
        <strain evidence="7">ICMP 19430</strain>
    </source>
</reference>
<dbReference type="InterPro" id="IPR048381">
    <property type="entry name" value="GDH_C"/>
</dbReference>
<proteinExistence type="predicted"/>
<evidence type="ECO:0000259" key="5">
    <source>
        <dbReference type="Pfam" id="PF21077"/>
    </source>
</evidence>
<feature type="domain" description="NAD-glutamate dehydrogenase ACT3" evidence="5">
    <location>
        <begin position="543"/>
        <end position="613"/>
    </location>
</feature>
<evidence type="ECO:0000259" key="1">
    <source>
        <dbReference type="Pfam" id="PF05088"/>
    </source>
</evidence>
<dbReference type="InterPro" id="IPR049059">
    <property type="entry name" value="NAD_Glu_DH_HM1"/>
</dbReference>
<keyword evidence="7" id="KW-1185">Reference proteome</keyword>
<evidence type="ECO:0000313" key="6">
    <source>
        <dbReference type="EMBL" id="MFC7450833.1"/>
    </source>
</evidence>
<evidence type="ECO:0000259" key="3">
    <source>
        <dbReference type="Pfam" id="PF21075"/>
    </source>
</evidence>
<evidence type="ECO:0000259" key="4">
    <source>
        <dbReference type="Pfam" id="PF21076"/>
    </source>
</evidence>
<dbReference type="EMBL" id="JBHTCS010000028">
    <property type="protein sequence ID" value="MFC7450833.1"/>
    <property type="molecule type" value="Genomic_DNA"/>
</dbReference>
<dbReference type="Pfam" id="PF21076">
    <property type="entry name" value="GDH_ACT2"/>
    <property type="match status" value="1"/>
</dbReference>
<dbReference type="PIRSF" id="PIRSF036761">
    <property type="entry name" value="GDH_Mll4104"/>
    <property type="match status" value="1"/>
</dbReference>
<dbReference type="InterPro" id="IPR049056">
    <property type="entry name" value="NAD_Glu_DH_HM3"/>
</dbReference>
<dbReference type="InterPro" id="IPR049058">
    <property type="entry name" value="NAD_Glu_DH_HM2"/>
</dbReference>
<gene>
    <name evidence="6" type="ORF">ACFQS9_23320</name>
</gene>
<dbReference type="Proteomes" id="UP001596484">
    <property type="component" value="Unassembled WGS sequence"/>
</dbReference>
<feature type="domain" description="NAD-glutamate dehydrogenase N-terminal ACT1" evidence="3">
    <location>
        <begin position="30"/>
        <end position="160"/>
    </location>
</feature>
<sequence length="1629" mass="178732">MTEPADRFDHGAAVALPAALASHLADVRDAYFRNIDWAWSQGRLHAAAETVFSSHLDLALRRPAGHSVSRVLEPRPGEPALQIVTDDMPLLVESVMALLARLGVTVTELIHPILQVRRDGDGGLLDVFANGTVPGEATLTESWMHVQLHPTTDPELLATVDVAVRDVLSDVRQVIADADAMRYQQLVLAEQLDALASGEPQGFQALDLRDTAGLLRWMSEGHFTTLGYRRYEFRDPGEHGRPLAHIAPESGLGVLGAASVTDHRIDLPAPEFSVDRPILRLAQGHAPATVHRSVYPFFVSVTGLAADGTITGEHRFVGVFTVTALHENVLDIPVIERRARTVIERAGFDLDSFSGQRMLEVIQSFPRTELFSSDTDTLFDTVTAVMAIGLRRQVRLFLREDRFGGFTSALVYLPRDRYNTRVRLAMQSILLRELGGGTLEYSARVTESDLAMVHFTVRRDPDAAEAAVAISAAGRGRIEAMLAEATRAWEDDLLDAVAAEPRVTSVTAQRFAAAFPEAYKQDFDAARAVRDIARLEALSGDAIDLKLYRLKEARPGQWRFTLYISGAGVSLSQVLPVLQSLGVEVLDERPYRVVRPDGVPCWIYDFGLAAAPELVDATVGENLDSELDEVDRTVESTQALALQHRFTDAFTAVWHDRSEPDRFNELVLRAGLEWRQATVLRAYSKYLRQAGFPYSQFHIEGVLLEHGQTTRLLVELFRSIFDPGMASSERAEQLAAELRGRINEVVSLDADRILRGMLGLILATLRTNFYVTDGAGTPRDILVFKLNPQQIAELPRPRPRFEVFAYSPRVEGVHLRFGPVARGGLRWSDRREDFRTEILGLVKAQAVKNAVIVPVGAKGGFVVKRAPAPTGDPAVDRQALTAEGQACYRLFIAGLLDVTDNVEPASGTVLPPDRVVRRDGDDTYLVVAADKGTAQFSDIANDVAARYDFWLGDAFASGGSVGYDHKAMGITAKGAWVSVRRHFREMGIDTQGEDFTVAGIGDMSGDVFGNGMLLSPHIRLVAAFDHRHIFLDPDPDASRSFVERQRLFALPRSSWADYDTALISAGGGVWDRSRKSVPLTAQARTALGLAEDVTELSPPELVRAILRAPVDLLWNGGIGTYVKASTESHAEVGDKSNDAVRVDGREVRARVIGEGGNLGVTSRGRIEYDLSGGRINTDALDNSAGVDCSDHEVNIKILLDTAVSSGALPRAERNDLLASMTDEVSRLVLRDNIDQNELMGTSRADAAAMLGVHARQLADLEERRGLDRELEALPSPAEIEVRIQEGVGLTSPELATLLAHVKLDLKDDLLASELPDSDTYAVRLPRYFPRPLRQRFAPLIKTHRLRRQIVATILANEAIDFGGISFAYRLAEEAGASSTDSIRAFTAATEIFDLRTVWSDIRDAPVDSTVADELTLESRRMLDRAARWLLSNRPQPVAVGAEINRYAARVRALTPQIPGWLRRHHVTELDSRMAHAVGCGCPHDLARRVYGLLDGFPVLDIIDISDISDRELGEVGELYYALDERLGIDGFLTAISGLERGDRWHSLARLALRDDLYSSLRSLTLDVLAGGEPDESAEEKIADWESTNSSRLSRARAALDEIAESGTLDLATLSVAARQVRSMVRGAGT</sequence>
<dbReference type="InterPro" id="IPR036291">
    <property type="entry name" value="NAD(P)-bd_dom_sf"/>
</dbReference>
<feature type="domain" description="NAD-glutamate dehydrogenase ACT2" evidence="4">
    <location>
        <begin position="395"/>
        <end position="490"/>
    </location>
</feature>
<name>A0ABW2S5H1_9NOCA</name>
<dbReference type="InterPro" id="IPR028971">
    <property type="entry name" value="NAD-GDH_cat"/>
</dbReference>
<dbReference type="Pfam" id="PF21077">
    <property type="entry name" value="GDH_ACT3"/>
    <property type="match status" value="1"/>
</dbReference>